<dbReference type="Proteomes" id="UP000054771">
    <property type="component" value="Unassembled WGS sequence"/>
</dbReference>
<dbReference type="OMA" id="TIVPWAF"/>
<dbReference type="EMBL" id="CDMC01000009">
    <property type="protein sequence ID" value="CEL07210.1"/>
    <property type="molecule type" value="Genomic_DNA"/>
</dbReference>
<keyword evidence="1" id="KW-0812">Transmembrane</keyword>
<dbReference type="AlphaFoldDB" id="A0A0U5CC31"/>
<sequence>MAWYSLLPAELLYVESWVVRCFFFLGLVTICPWLALIIFDMALYTWRLVTYNIPWVGGRARGMQRPRAPSLNELPDRFGLSAVSENEKAGLNVGVSGGVGSDIIDGGLKRRIARGSET</sequence>
<evidence type="ECO:0000313" key="2">
    <source>
        <dbReference type="EMBL" id="CEL07210.1"/>
    </source>
</evidence>
<keyword evidence="1" id="KW-1133">Transmembrane helix</keyword>
<name>A0A0U5CC31_ASPCI</name>
<protein>
    <submittedName>
        <fullName evidence="2">Uncharacterized protein</fullName>
    </submittedName>
</protein>
<organism evidence="2 3">
    <name type="scientific">Aspergillus calidoustus</name>
    <dbReference type="NCBI Taxonomy" id="454130"/>
    <lineage>
        <taxon>Eukaryota</taxon>
        <taxon>Fungi</taxon>
        <taxon>Dikarya</taxon>
        <taxon>Ascomycota</taxon>
        <taxon>Pezizomycotina</taxon>
        <taxon>Eurotiomycetes</taxon>
        <taxon>Eurotiomycetidae</taxon>
        <taxon>Eurotiales</taxon>
        <taxon>Aspergillaceae</taxon>
        <taxon>Aspergillus</taxon>
        <taxon>Aspergillus subgen. Nidulantes</taxon>
    </lineage>
</organism>
<reference evidence="3" key="1">
    <citation type="journal article" date="2016" name="Genome Announc.">
        <title>Draft genome sequences of fungus Aspergillus calidoustus.</title>
        <authorList>
            <person name="Horn F."/>
            <person name="Linde J."/>
            <person name="Mattern D.J."/>
            <person name="Walther G."/>
            <person name="Guthke R."/>
            <person name="Scherlach K."/>
            <person name="Martin K."/>
            <person name="Brakhage A.A."/>
            <person name="Petzke L."/>
            <person name="Valiante V."/>
        </authorList>
    </citation>
    <scope>NUCLEOTIDE SEQUENCE [LARGE SCALE GENOMIC DNA]</scope>
    <source>
        <strain evidence="3">SF006504</strain>
    </source>
</reference>
<proteinExistence type="predicted"/>
<evidence type="ECO:0000313" key="3">
    <source>
        <dbReference type="Proteomes" id="UP000054771"/>
    </source>
</evidence>
<keyword evidence="1" id="KW-0472">Membrane</keyword>
<keyword evidence="3" id="KW-1185">Reference proteome</keyword>
<dbReference type="OrthoDB" id="5309803at2759"/>
<accession>A0A0U5CC31</accession>
<gene>
    <name evidence="2" type="ORF">ASPCAL10373</name>
</gene>
<feature type="transmembrane region" description="Helical" evidence="1">
    <location>
        <begin position="17"/>
        <end position="39"/>
    </location>
</feature>
<evidence type="ECO:0000256" key="1">
    <source>
        <dbReference type="SAM" id="Phobius"/>
    </source>
</evidence>